<keyword evidence="3" id="KW-1185">Reference proteome</keyword>
<sequence length="73" mass="8503">MAMRHEHGTPVPNRHKERTTGPSELSIYRMDPVEMDRYLREKYGARVFSKPAGKPPVGAELEVRKRKRKKGTR</sequence>
<feature type="region of interest" description="Disordered" evidence="1">
    <location>
        <begin position="49"/>
        <end position="73"/>
    </location>
</feature>
<organism evidence="2 3">
    <name type="scientific">Alicyclobacillus mali</name>
    <name type="common">ex Roth et al. 2021</name>
    <dbReference type="NCBI Taxonomy" id="1123961"/>
    <lineage>
        <taxon>Bacteria</taxon>
        <taxon>Bacillati</taxon>
        <taxon>Bacillota</taxon>
        <taxon>Bacilli</taxon>
        <taxon>Bacillales</taxon>
        <taxon>Alicyclobacillaceae</taxon>
        <taxon>Alicyclobacillus</taxon>
    </lineage>
</organism>
<protein>
    <submittedName>
        <fullName evidence="2">Uncharacterized protein</fullName>
    </submittedName>
</protein>
<feature type="region of interest" description="Disordered" evidence="1">
    <location>
        <begin position="1"/>
        <end position="26"/>
    </location>
</feature>
<evidence type="ECO:0000256" key="1">
    <source>
        <dbReference type="SAM" id="MobiDB-lite"/>
    </source>
</evidence>
<gene>
    <name evidence="2" type="ORF">IW967_11510</name>
</gene>
<name>A0ABS0F5F1_9BACL</name>
<dbReference type="EMBL" id="JADPKZ010000045">
    <property type="protein sequence ID" value="MBF8378481.1"/>
    <property type="molecule type" value="Genomic_DNA"/>
</dbReference>
<reference evidence="2 3" key="1">
    <citation type="submission" date="2020-11" db="EMBL/GenBank/DDBJ databases">
        <title>Genomic insight of Alicyclobacillus mali FL 18 reveals a new arsenic-resistant strain, with potential in environmental biotechnology.</title>
        <authorList>
            <person name="Fiorentino G."/>
            <person name="Gallo G."/>
            <person name="Aulitto M."/>
        </authorList>
    </citation>
    <scope>NUCLEOTIDE SEQUENCE [LARGE SCALE GENOMIC DNA]</scope>
    <source>
        <strain evidence="2 3">FL 18</strain>
    </source>
</reference>
<feature type="compositionally biased region" description="Basic residues" evidence="1">
    <location>
        <begin position="64"/>
        <end position="73"/>
    </location>
</feature>
<dbReference type="Proteomes" id="UP000642910">
    <property type="component" value="Unassembled WGS sequence"/>
</dbReference>
<accession>A0ABS0F5F1</accession>
<dbReference type="RefSeq" id="WP_195867956.1">
    <property type="nucleotide sequence ID" value="NZ_JADPKZ010000045.1"/>
</dbReference>
<evidence type="ECO:0000313" key="3">
    <source>
        <dbReference type="Proteomes" id="UP000642910"/>
    </source>
</evidence>
<comment type="caution">
    <text evidence="2">The sequence shown here is derived from an EMBL/GenBank/DDBJ whole genome shotgun (WGS) entry which is preliminary data.</text>
</comment>
<proteinExistence type="predicted"/>
<evidence type="ECO:0000313" key="2">
    <source>
        <dbReference type="EMBL" id="MBF8378481.1"/>
    </source>
</evidence>